<feature type="transmembrane region" description="Helical" evidence="6">
    <location>
        <begin position="158"/>
        <end position="180"/>
    </location>
</feature>
<name>I4DK71_PAPXU</name>
<dbReference type="PANTHER" id="PTHR12428">
    <property type="entry name" value="OXA1"/>
    <property type="match status" value="1"/>
</dbReference>
<evidence type="ECO:0000256" key="3">
    <source>
        <dbReference type="ARBA" id="ARBA00022989"/>
    </source>
</evidence>
<evidence type="ECO:0000256" key="6">
    <source>
        <dbReference type="SAM" id="Phobius"/>
    </source>
</evidence>
<dbReference type="CDD" id="cd20069">
    <property type="entry name" value="5TM_Oxa1-like"/>
    <property type="match status" value="1"/>
</dbReference>
<dbReference type="PANTHER" id="PTHR12428:SF65">
    <property type="entry name" value="CYTOCHROME C OXIDASE ASSEMBLY PROTEIN COX18, MITOCHONDRIAL"/>
    <property type="match status" value="1"/>
</dbReference>
<feature type="transmembrane region" description="Helical" evidence="6">
    <location>
        <begin position="128"/>
        <end position="146"/>
    </location>
</feature>
<dbReference type="InterPro" id="IPR001708">
    <property type="entry name" value="YidC/ALB3/OXA1/COX18"/>
</dbReference>
<dbReference type="GO" id="GO:0032977">
    <property type="term" value="F:membrane insertase activity"/>
    <property type="evidence" value="ECO:0007669"/>
    <property type="project" value="InterPro"/>
</dbReference>
<dbReference type="GO" id="GO:0005743">
    <property type="term" value="C:mitochondrial inner membrane"/>
    <property type="evidence" value="ECO:0007669"/>
    <property type="project" value="TreeGrafter"/>
</dbReference>
<sequence length="243" mass="27753">MTLPLTVYQNYILAKVENISLELKDLVNELKKETAIARKAYNLTDKQTVILYKRSLKKQWRNLIVRDNCHPLKATLVIWFQIPVWVCMSFALRNLVYTDPSSAAAMVTFMELSIGGFGWIPNLTEPDHSLILPVAFGLTNLAIIEIQRMSKLRKPSKVYNIFTNAFRALSIVMIPVAASVPSCMCLYWFTSSSFGLIQNLCLLSPKLRRKLRIPEAPSELEHPYTHIKDEISLTISKIIPKRT</sequence>
<feature type="transmembrane region" description="Helical" evidence="6">
    <location>
        <begin position="76"/>
        <end position="96"/>
    </location>
</feature>
<evidence type="ECO:0000313" key="8">
    <source>
        <dbReference type="EMBL" id="BAM18311.1"/>
    </source>
</evidence>
<evidence type="ECO:0000259" key="7">
    <source>
        <dbReference type="Pfam" id="PF02096"/>
    </source>
</evidence>
<proteinExistence type="evidence at transcript level"/>
<feature type="transmembrane region" description="Helical" evidence="6">
    <location>
        <begin position="103"/>
        <end position="122"/>
    </location>
</feature>
<dbReference type="GO" id="GO:0033617">
    <property type="term" value="P:mitochondrial respiratory chain complex IV assembly"/>
    <property type="evidence" value="ECO:0007669"/>
    <property type="project" value="TreeGrafter"/>
</dbReference>
<dbReference type="GO" id="GO:0032979">
    <property type="term" value="P:protein insertion into mitochondrial inner membrane from matrix"/>
    <property type="evidence" value="ECO:0007669"/>
    <property type="project" value="TreeGrafter"/>
</dbReference>
<dbReference type="EMBL" id="AK401689">
    <property type="protein sequence ID" value="BAM18311.1"/>
    <property type="molecule type" value="mRNA"/>
</dbReference>
<comment type="similarity">
    <text evidence="5">Belongs to the OXA1/ALB3/YidC family.</text>
</comment>
<keyword evidence="2 5" id="KW-0812">Transmembrane</keyword>
<evidence type="ECO:0000256" key="4">
    <source>
        <dbReference type="ARBA" id="ARBA00023136"/>
    </source>
</evidence>
<keyword evidence="4 6" id="KW-0472">Membrane</keyword>
<reference evidence="8" key="1">
    <citation type="journal article" date="2012" name="BMC Biol.">
        <title>Comprehensive microarray-based analysis for stage-specific larval camouflage pattern-associated genes in the swallowtail butterfly, Papilio xuthus.</title>
        <authorList>
            <person name="Futahashi R."/>
            <person name="Shirataki H."/>
            <person name="Narita T."/>
            <person name="Mita K."/>
            <person name="Fujiwara H."/>
        </authorList>
    </citation>
    <scope>NUCLEOTIDE SEQUENCE</scope>
    <source>
        <tissue evidence="8">Epidermis</tissue>
    </source>
</reference>
<evidence type="ECO:0000256" key="1">
    <source>
        <dbReference type="ARBA" id="ARBA00004141"/>
    </source>
</evidence>
<comment type="subcellular location">
    <subcellularLocation>
        <location evidence="1 5">Membrane</location>
        <topology evidence="1 5">Multi-pass membrane protein</topology>
    </subcellularLocation>
</comment>
<organism evidence="8">
    <name type="scientific">Papilio xuthus</name>
    <name type="common">Asian swallowtail butterfly</name>
    <dbReference type="NCBI Taxonomy" id="66420"/>
    <lineage>
        <taxon>Eukaryota</taxon>
        <taxon>Metazoa</taxon>
        <taxon>Ecdysozoa</taxon>
        <taxon>Arthropoda</taxon>
        <taxon>Hexapoda</taxon>
        <taxon>Insecta</taxon>
        <taxon>Pterygota</taxon>
        <taxon>Neoptera</taxon>
        <taxon>Endopterygota</taxon>
        <taxon>Lepidoptera</taxon>
        <taxon>Glossata</taxon>
        <taxon>Ditrysia</taxon>
        <taxon>Papilionoidea</taxon>
        <taxon>Papilionidae</taxon>
        <taxon>Papilioninae</taxon>
        <taxon>Papilio</taxon>
    </lineage>
</organism>
<evidence type="ECO:0000256" key="2">
    <source>
        <dbReference type="ARBA" id="ARBA00022692"/>
    </source>
</evidence>
<dbReference type="Pfam" id="PF02096">
    <property type="entry name" value="60KD_IMP"/>
    <property type="match status" value="1"/>
</dbReference>
<evidence type="ECO:0000256" key="5">
    <source>
        <dbReference type="RuleBase" id="RU003945"/>
    </source>
</evidence>
<keyword evidence="3 6" id="KW-1133">Transmembrane helix</keyword>
<feature type="domain" description="Membrane insertase YidC/Oxa/ALB C-terminal" evidence="7">
    <location>
        <begin position="11"/>
        <end position="201"/>
    </location>
</feature>
<accession>I4DK71</accession>
<dbReference type="AlphaFoldDB" id="I4DK71"/>
<dbReference type="InterPro" id="IPR028055">
    <property type="entry name" value="YidC/Oxa/ALB_C"/>
</dbReference>
<protein>
    <submittedName>
        <fullName evidence="8">Cytochrome oxidase biogenesis protein</fullName>
    </submittedName>
</protein>